<dbReference type="InterPro" id="IPR052017">
    <property type="entry name" value="TSUP"/>
</dbReference>
<evidence type="ECO:0000256" key="2">
    <source>
        <dbReference type="ARBA" id="ARBA00009142"/>
    </source>
</evidence>
<feature type="transmembrane region" description="Helical" evidence="8">
    <location>
        <begin position="75"/>
        <end position="108"/>
    </location>
</feature>
<keyword evidence="10" id="KW-1185">Reference proteome</keyword>
<evidence type="ECO:0000256" key="7">
    <source>
        <dbReference type="ARBA" id="ARBA00023136"/>
    </source>
</evidence>
<evidence type="ECO:0000256" key="4">
    <source>
        <dbReference type="ARBA" id="ARBA00022475"/>
    </source>
</evidence>
<dbReference type="EMBL" id="JAGIOC010000001">
    <property type="protein sequence ID" value="MBP2409664.1"/>
    <property type="molecule type" value="Genomic_DNA"/>
</dbReference>
<reference evidence="9 10" key="1">
    <citation type="submission" date="2021-03" db="EMBL/GenBank/DDBJ databases">
        <title>Sequencing the genomes of 1000 actinobacteria strains.</title>
        <authorList>
            <person name="Klenk H.-P."/>
        </authorList>
    </citation>
    <scope>NUCLEOTIDE SEQUENCE [LARGE SCALE GENOMIC DNA]</scope>
    <source>
        <strain evidence="9 10">DSM 14564</strain>
    </source>
</reference>
<name>A0ABS4YLN9_9MICO</name>
<dbReference type="InterPro" id="IPR002781">
    <property type="entry name" value="TM_pro_TauE-like"/>
</dbReference>
<accession>A0ABS4YLN9</accession>
<organism evidence="9 10">
    <name type="scientific">Brachybacterium fresconis</name>
    <dbReference type="NCBI Taxonomy" id="173363"/>
    <lineage>
        <taxon>Bacteria</taxon>
        <taxon>Bacillati</taxon>
        <taxon>Actinomycetota</taxon>
        <taxon>Actinomycetes</taxon>
        <taxon>Micrococcales</taxon>
        <taxon>Dermabacteraceae</taxon>
        <taxon>Brachybacterium</taxon>
    </lineage>
</organism>
<dbReference type="PANTHER" id="PTHR30269">
    <property type="entry name" value="TRANSMEMBRANE PROTEIN YFCA"/>
    <property type="match status" value="1"/>
</dbReference>
<evidence type="ECO:0000256" key="5">
    <source>
        <dbReference type="ARBA" id="ARBA00022692"/>
    </source>
</evidence>
<keyword evidence="5 8" id="KW-0812">Transmembrane</keyword>
<evidence type="ECO:0000256" key="1">
    <source>
        <dbReference type="ARBA" id="ARBA00004651"/>
    </source>
</evidence>
<evidence type="ECO:0000256" key="6">
    <source>
        <dbReference type="ARBA" id="ARBA00022989"/>
    </source>
</evidence>
<evidence type="ECO:0000313" key="10">
    <source>
        <dbReference type="Proteomes" id="UP000698222"/>
    </source>
</evidence>
<gene>
    <name evidence="9" type="ORF">JOF44_002567</name>
</gene>
<dbReference type="Proteomes" id="UP000698222">
    <property type="component" value="Unassembled WGS sequence"/>
</dbReference>
<evidence type="ECO:0000256" key="3">
    <source>
        <dbReference type="ARBA" id="ARBA00022448"/>
    </source>
</evidence>
<feature type="transmembrane region" description="Helical" evidence="8">
    <location>
        <begin position="162"/>
        <end position="184"/>
    </location>
</feature>
<protein>
    <recommendedName>
        <fullName evidence="8">Probable membrane transporter protein</fullName>
    </recommendedName>
</protein>
<keyword evidence="3" id="KW-0813">Transport</keyword>
<dbReference type="Pfam" id="PF01925">
    <property type="entry name" value="TauE"/>
    <property type="match status" value="1"/>
</dbReference>
<feature type="transmembrane region" description="Helical" evidence="8">
    <location>
        <begin position="196"/>
        <end position="216"/>
    </location>
</feature>
<keyword evidence="7 8" id="KW-0472">Membrane</keyword>
<dbReference type="RefSeq" id="WP_209892012.1">
    <property type="nucleotide sequence ID" value="NZ_BAAAJV010000006.1"/>
</dbReference>
<feature type="transmembrane region" description="Helical" evidence="8">
    <location>
        <begin position="128"/>
        <end position="150"/>
    </location>
</feature>
<evidence type="ECO:0000313" key="9">
    <source>
        <dbReference type="EMBL" id="MBP2409664.1"/>
    </source>
</evidence>
<comment type="similarity">
    <text evidence="2 8">Belongs to the 4-toluene sulfonate uptake permease (TSUP) (TC 2.A.102) family.</text>
</comment>
<proteinExistence type="inferred from homology"/>
<feature type="transmembrane region" description="Helical" evidence="8">
    <location>
        <begin position="36"/>
        <end position="63"/>
    </location>
</feature>
<comment type="subcellular location">
    <subcellularLocation>
        <location evidence="1 8">Cell membrane</location>
        <topology evidence="1 8">Multi-pass membrane protein</topology>
    </subcellularLocation>
</comment>
<comment type="caution">
    <text evidence="9">The sequence shown here is derived from an EMBL/GenBank/DDBJ whole genome shotgun (WGS) entry which is preliminary data.</text>
</comment>
<evidence type="ECO:0000256" key="8">
    <source>
        <dbReference type="RuleBase" id="RU363041"/>
    </source>
</evidence>
<keyword evidence="6 8" id="KW-1133">Transmembrane helix</keyword>
<sequence>MELLALAVVVGAVLLGVTLQRTSGMGTGLVLSPTLVLAIGPVAGILLTNMTTVVSALFLTVAVRADIDWGRYARIAPAIVLGSVPAALLVYAVGSGWLEVIIGAVLLLSLAATPLLHRLTEVPPLPAGLVAGLLGGFLNTAVGVAAAAMLAYAQVTRWEQKAFAATLQPIFLTMGLTSVATKLLVGAVGEGQPPPWPLILAAIGSVPLGVLLGGAVARRVSARTARRVAVVVVVLGATATLLRGLGQVLGAPAP</sequence>
<feature type="transmembrane region" description="Helical" evidence="8">
    <location>
        <begin position="228"/>
        <end position="246"/>
    </location>
</feature>
<keyword evidence="4 8" id="KW-1003">Cell membrane</keyword>
<dbReference type="PANTHER" id="PTHR30269:SF37">
    <property type="entry name" value="MEMBRANE TRANSPORTER PROTEIN"/>
    <property type="match status" value="1"/>
</dbReference>